<gene>
    <name evidence="1" type="ORF">DDF67_20820</name>
</gene>
<dbReference type="Gene3D" id="1.25.40.10">
    <property type="entry name" value="Tetratricopeptide repeat domain"/>
    <property type="match status" value="1"/>
</dbReference>
<dbReference type="SUPFAM" id="SSF48452">
    <property type="entry name" value="TPR-like"/>
    <property type="match status" value="2"/>
</dbReference>
<name>A0A2T9JIB2_9CAUL</name>
<keyword evidence="2" id="KW-1185">Reference proteome</keyword>
<sequence length="511" mass="54489">MVLGAMAWSASQAQGVVVRAFTTSSDLEKAGYSGPTLARRFLDRIDAHQYASRGTVLQRNSGFSSEGDDAIRLEIPQTGLSVSDLQAMLRDWLGHERTLDGAVTRNGDGVTVSVRLTGLPAVSVSGPEQDLDALLSQAADQVYALAEPQRAVFAQPDTPEGEAKVQGLLTQIRTTGSSVERADGFSFSAARTLDNRQAVRFAQAATQLAPDLPIAHMQLGSALRALGQDGPAHSADLQAQAAFKRPARMLWAEGQRELQPIRLAAQLAADEADFGRAVRLQRRLQDLRARRGVRSLGELPQVLAAPHDLNAALAGVDLAALSGPETLNARLARAEVTAAAGRRAEAAAQYDAIAAELARLDAQAQLKGHSRSRQSVSLDVPLAAARARAVAEAGDLPRARDLIGSTPLNCYRCRMARGHIAWLAADYTAAGREYEAAEALAPDLPFAFEERGRLHFATRDLQGAQRMAAEAARRAPNWADPLKLNGDAFAMQGKTGAAARAYRAALKLAPR</sequence>
<evidence type="ECO:0000313" key="1">
    <source>
        <dbReference type="EMBL" id="PVM83386.1"/>
    </source>
</evidence>
<dbReference type="AlphaFoldDB" id="A0A2T9JIB2"/>
<protein>
    <submittedName>
        <fullName evidence="1">Uncharacterized protein</fullName>
    </submittedName>
</protein>
<organism evidence="1 2">
    <name type="scientific">Caulobacter endophyticus</name>
    <dbReference type="NCBI Taxonomy" id="2172652"/>
    <lineage>
        <taxon>Bacteria</taxon>
        <taxon>Pseudomonadati</taxon>
        <taxon>Pseudomonadota</taxon>
        <taxon>Alphaproteobacteria</taxon>
        <taxon>Caulobacterales</taxon>
        <taxon>Caulobacteraceae</taxon>
        <taxon>Caulobacter</taxon>
    </lineage>
</organism>
<reference evidence="1 2" key="1">
    <citation type="submission" date="2018-04" db="EMBL/GenBank/DDBJ databases">
        <title>The genome sequence of Caulobacter sp. 744.</title>
        <authorList>
            <person name="Gao J."/>
            <person name="Sun J."/>
        </authorList>
    </citation>
    <scope>NUCLEOTIDE SEQUENCE [LARGE SCALE GENOMIC DNA]</scope>
    <source>
        <strain evidence="1 2">774</strain>
    </source>
</reference>
<accession>A0A2T9JIB2</accession>
<dbReference type="EMBL" id="QDKQ01000069">
    <property type="protein sequence ID" value="PVM83386.1"/>
    <property type="molecule type" value="Genomic_DNA"/>
</dbReference>
<evidence type="ECO:0000313" key="2">
    <source>
        <dbReference type="Proteomes" id="UP000245073"/>
    </source>
</evidence>
<dbReference type="Proteomes" id="UP000245073">
    <property type="component" value="Unassembled WGS sequence"/>
</dbReference>
<dbReference type="InterPro" id="IPR011990">
    <property type="entry name" value="TPR-like_helical_dom_sf"/>
</dbReference>
<proteinExistence type="predicted"/>
<comment type="caution">
    <text evidence="1">The sequence shown here is derived from an EMBL/GenBank/DDBJ whole genome shotgun (WGS) entry which is preliminary data.</text>
</comment>